<evidence type="ECO:0000256" key="6">
    <source>
        <dbReference type="ARBA" id="ARBA00023329"/>
    </source>
</evidence>
<keyword evidence="5" id="KW-0168">Coated pit</keyword>
<evidence type="ECO:0000256" key="7">
    <source>
        <dbReference type="SAM" id="MobiDB-lite"/>
    </source>
</evidence>
<dbReference type="GO" id="GO:0005546">
    <property type="term" value="F:phosphatidylinositol-4,5-bisphosphate binding"/>
    <property type="evidence" value="ECO:0007669"/>
    <property type="project" value="TreeGrafter"/>
</dbReference>
<feature type="compositionally biased region" description="Low complexity" evidence="7">
    <location>
        <begin position="448"/>
        <end position="459"/>
    </location>
</feature>
<evidence type="ECO:0000256" key="3">
    <source>
        <dbReference type="ARBA" id="ARBA00022583"/>
    </source>
</evidence>
<keyword evidence="10" id="KW-1185">Reference proteome</keyword>
<feature type="compositionally biased region" description="Basic and acidic residues" evidence="7">
    <location>
        <begin position="276"/>
        <end position="285"/>
    </location>
</feature>
<dbReference type="GO" id="GO:0030136">
    <property type="term" value="C:clathrin-coated vesicle"/>
    <property type="evidence" value="ECO:0007669"/>
    <property type="project" value="UniProtKB-SubCell"/>
</dbReference>
<evidence type="ECO:0000313" key="9">
    <source>
        <dbReference type="EMBL" id="KAK9813333.1"/>
    </source>
</evidence>
<comment type="subcellular location">
    <subcellularLocation>
        <location evidence="1">Cytoplasmic vesicle</location>
        <location evidence="1">Clathrin-coated vesicle</location>
    </subcellularLocation>
    <subcellularLocation>
        <location evidence="2">Membrane</location>
        <location evidence="2">Clathrin-coated pit</location>
    </subcellularLocation>
</comment>
<evidence type="ECO:0000313" key="10">
    <source>
        <dbReference type="Proteomes" id="UP001465755"/>
    </source>
</evidence>
<evidence type="ECO:0000256" key="1">
    <source>
        <dbReference type="ARBA" id="ARBA00004132"/>
    </source>
</evidence>
<dbReference type="GO" id="GO:0005905">
    <property type="term" value="C:clathrin-coated pit"/>
    <property type="evidence" value="ECO:0007669"/>
    <property type="project" value="UniProtKB-SubCell"/>
</dbReference>
<sequence>MELDIAIVKATTSQFHVQPKEKHVRTLKGAVTPAQPRRQVTYIISEVVKRMKEASDWLTVLKCLITIHRLMRESDLSFLEELLKYSEEVTRGKTRQVLNVDNFIDTSNSEGRFEFSEWVRAYGKYLDEQLEVYNQISWYQEGESKMRTLGGKEMLSQLPLLQHLLQRLVDCKPTGQATHDPVVQASLLLVLTESFRLYKAISEGLINLADRFFEMEYLEAQKGLEVYKETLVANQRLQEYYQAIEGIEDMRRAIQFPKLEPPPLDFLHQMEDYCREAPRPLDPKHPGPKAKSPPLRKGRNAGPTQKREKAQLDTSSAGDPGMVLPASQATSQPAPEPQQPDLLDLGDLSIGDSTSNGNNGATSAPPASNGGGSTGLDFLSEPQPAHHKEATADPFAAGSSFGGNNFGQQPSNAHSTGTSSFGQPGAPSQQQHSNGGFGHQQQQPQYNAGGFPSAAGGASTNPFNSAPQSGFGGQNTGGQSHMGGGFQGQHQGPPSFQQGPSSIQQGAPSFQQGGAGGFQQGGSSFQQGGAGNFQQGGAGGFPAASAAPSAAPGSNTMPAFAAGGPRNTTGPALKKAAAADDPFGDLTGLKPSNVPKVQPSLKAQGVGGGPAVQGQSGAPAASSGFSAGGGFGAPSYPQQQSFNPSSFDQDTGFGGGAFGGAPKPASPAKASSNGNNSLI</sequence>
<feature type="compositionally biased region" description="Polar residues" evidence="7">
    <location>
        <begin position="406"/>
        <end position="446"/>
    </location>
</feature>
<name>A0AAW1PTL0_9CHLO</name>
<evidence type="ECO:0000256" key="2">
    <source>
        <dbReference type="ARBA" id="ARBA00004600"/>
    </source>
</evidence>
<dbReference type="GO" id="GO:0000149">
    <property type="term" value="F:SNARE binding"/>
    <property type="evidence" value="ECO:0007669"/>
    <property type="project" value="TreeGrafter"/>
</dbReference>
<dbReference type="PROSITE" id="PS50942">
    <property type="entry name" value="ENTH"/>
    <property type="match status" value="1"/>
</dbReference>
<dbReference type="InterPro" id="IPR014712">
    <property type="entry name" value="ANTH_dom_sf"/>
</dbReference>
<dbReference type="EMBL" id="JALJOQ010000005">
    <property type="protein sequence ID" value="KAK9813333.1"/>
    <property type="molecule type" value="Genomic_DNA"/>
</dbReference>
<dbReference type="InterPro" id="IPR013809">
    <property type="entry name" value="ENTH"/>
</dbReference>
<organism evidence="9 10">
    <name type="scientific">Symbiochloris irregularis</name>
    <dbReference type="NCBI Taxonomy" id="706552"/>
    <lineage>
        <taxon>Eukaryota</taxon>
        <taxon>Viridiplantae</taxon>
        <taxon>Chlorophyta</taxon>
        <taxon>core chlorophytes</taxon>
        <taxon>Trebouxiophyceae</taxon>
        <taxon>Trebouxiales</taxon>
        <taxon>Trebouxiaceae</taxon>
        <taxon>Symbiochloris</taxon>
    </lineage>
</organism>
<dbReference type="SMART" id="SM00273">
    <property type="entry name" value="ENTH"/>
    <property type="match status" value="1"/>
</dbReference>
<keyword evidence="6" id="KW-0968">Cytoplasmic vesicle</keyword>
<dbReference type="PANTHER" id="PTHR22951">
    <property type="entry name" value="CLATHRIN ASSEMBLY PROTEIN"/>
    <property type="match status" value="1"/>
</dbReference>
<dbReference type="GO" id="GO:0048268">
    <property type="term" value="P:clathrin coat assembly"/>
    <property type="evidence" value="ECO:0007669"/>
    <property type="project" value="InterPro"/>
</dbReference>
<feature type="compositionally biased region" description="Gly residues" evidence="7">
    <location>
        <begin position="528"/>
        <end position="540"/>
    </location>
</feature>
<dbReference type="AlphaFoldDB" id="A0AAW1PTL0"/>
<feature type="compositionally biased region" description="Low complexity" evidence="7">
    <location>
        <begin position="541"/>
        <end position="554"/>
    </location>
</feature>
<evidence type="ECO:0000256" key="5">
    <source>
        <dbReference type="ARBA" id="ARBA00023176"/>
    </source>
</evidence>
<feature type="compositionally biased region" description="Gly residues" evidence="7">
    <location>
        <begin position="470"/>
        <end position="487"/>
    </location>
</feature>
<dbReference type="Proteomes" id="UP001465755">
    <property type="component" value="Unassembled WGS sequence"/>
</dbReference>
<comment type="caution">
    <text evidence="9">The sequence shown here is derived from an EMBL/GenBank/DDBJ whole genome shotgun (WGS) entry which is preliminary data.</text>
</comment>
<dbReference type="SUPFAM" id="SSF48464">
    <property type="entry name" value="ENTH/VHS domain"/>
    <property type="match status" value="1"/>
</dbReference>
<dbReference type="Gene3D" id="1.20.58.150">
    <property type="entry name" value="ANTH domain"/>
    <property type="match status" value="1"/>
</dbReference>
<reference evidence="9 10" key="1">
    <citation type="journal article" date="2024" name="Nat. Commun.">
        <title>Phylogenomics reveals the evolutionary origins of lichenization in chlorophyte algae.</title>
        <authorList>
            <person name="Puginier C."/>
            <person name="Libourel C."/>
            <person name="Otte J."/>
            <person name="Skaloud P."/>
            <person name="Haon M."/>
            <person name="Grisel S."/>
            <person name="Petersen M."/>
            <person name="Berrin J.G."/>
            <person name="Delaux P.M."/>
            <person name="Dal Grande F."/>
            <person name="Keller J."/>
        </authorList>
    </citation>
    <scope>NUCLEOTIDE SEQUENCE [LARGE SCALE GENOMIC DNA]</scope>
    <source>
        <strain evidence="9 10">SAG 2036</strain>
    </source>
</reference>
<dbReference type="GO" id="GO:0032050">
    <property type="term" value="F:clathrin heavy chain binding"/>
    <property type="evidence" value="ECO:0007669"/>
    <property type="project" value="TreeGrafter"/>
</dbReference>
<feature type="compositionally biased region" description="Low complexity" evidence="7">
    <location>
        <begin position="488"/>
        <end position="512"/>
    </location>
</feature>
<feature type="compositionally biased region" description="Polar residues" evidence="7">
    <location>
        <begin position="354"/>
        <end position="366"/>
    </location>
</feature>
<feature type="region of interest" description="Disordered" evidence="7">
    <location>
        <begin position="276"/>
        <end position="679"/>
    </location>
</feature>
<dbReference type="Pfam" id="PF07651">
    <property type="entry name" value="ANTH"/>
    <property type="match status" value="1"/>
</dbReference>
<keyword evidence="4" id="KW-0472">Membrane</keyword>
<feature type="compositionally biased region" description="Low complexity" evidence="7">
    <location>
        <begin position="339"/>
        <end position="353"/>
    </location>
</feature>
<dbReference type="GO" id="GO:0006900">
    <property type="term" value="P:vesicle budding from membrane"/>
    <property type="evidence" value="ECO:0007669"/>
    <property type="project" value="TreeGrafter"/>
</dbReference>
<feature type="compositionally biased region" description="Low complexity" evidence="7">
    <location>
        <begin position="571"/>
        <end position="581"/>
    </location>
</feature>
<protein>
    <recommendedName>
        <fullName evidence="8">ENTH domain-containing protein</fullName>
    </recommendedName>
</protein>
<dbReference type="InterPro" id="IPR011417">
    <property type="entry name" value="ANTH_dom"/>
</dbReference>
<feature type="compositionally biased region" description="Low complexity" evidence="7">
    <location>
        <begin position="612"/>
        <end position="625"/>
    </location>
</feature>
<gene>
    <name evidence="9" type="ORF">WJX73_000925</name>
</gene>
<accession>A0AAW1PTL0</accession>
<dbReference type="Gene3D" id="1.25.40.90">
    <property type="match status" value="1"/>
</dbReference>
<proteinExistence type="predicted"/>
<keyword evidence="3" id="KW-0254">Endocytosis</keyword>
<dbReference type="CDD" id="cd03564">
    <property type="entry name" value="ANTH_N"/>
    <property type="match status" value="1"/>
</dbReference>
<dbReference type="GO" id="GO:0005545">
    <property type="term" value="F:1-phosphatidylinositol binding"/>
    <property type="evidence" value="ECO:0007669"/>
    <property type="project" value="InterPro"/>
</dbReference>
<dbReference type="PANTHER" id="PTHR22951:SF5">
    <property type="entry name" value="PHOSPHATIDYLINOSITOL-BINDING CLATHRIN ASSEMBLY PROTEIN LAP"/>
    <property type="match status" value="1"/>
</dbReference>
<evidence type="ECO:0000256" key="4">
    <source>
        <dbReference type="ARBA" id="ARBA00023136"/>
    </source>
</evidence>
<dbReference type="SUPFAM" id="SSF89009">
    <property type="entry name" value="GAT-like domain"/>
    <property type="match status" value="1"/>
</dbReference>
<dbReference type="InterPro" id="IPR048050">
    <property type="entry name" value="ANTH_N_plant"/>
</dbReference>
<dbReference type="InterPro" id="IPR008942">
    <property type="entry name" value="ENTH_VHS"/>
</dbReference>
<feature type="compositionally biased region" description="Polar residues" evidence="7">
    <location>
        <begin position="636"/>
        <end position="649"/>
    </location>
</feature>
<evidence type="ECO:0000259" key="8">
    <source>
        <dbReference type="PROSITE" id="PS50942"/>
    </source>
</evidence>
<feature type="compositionally biased region" description="Low complexity" evidence="7">
    <location>
        <begin position="660"/>
        <end position="679"/>
    </location>
</feature>
<dbReference type="GO" id="GO:0072583">
    <property type="term" value="P:clathrin-dependent endocytosis"/>
    <property type="evidence" value="ECO:0007669"/>
    <property type="project" value="InterPro"/>
</dbReference>
<dbReference type="InterPro" id="IPR045192">
    <property type="entry name" value="AP180-like"/>
</dbReference>
<feature type="domain" description="ENTH" evidence="8">
    <location>
        <begin position="1"/>
        <end position="140"/>
    </location>
</feature>